<dbReference type="RefSeq" id="WP_092816123.1">
    <property type="nucleotide sequence ID" value="NZ_FNWU01000002.1"/>
</dbReference>
<organism evidence="2 3">
    <name type="scientific">Halopenitus malekzadehii</name>
    <dbReference type="NCBI Taxonomy" id="1267564"/>
    <lineage>
        <taxon>Archaea</taxon>
        <taxon>Methanobacteriati</taxon>
        <taxon>Methanobacteriota</taxon>
        <taxon>Stenosarchaea group</taxon>
        <taxon>Halobacteria</taxon>
        <taxon>Halobacteriales</taxon>
        <taxon>Haloferacaceae</taxon>
        <taxon>Halopenitus</taxon>
    </lineage>
</organism>
<keyword evidence="1" id="KW-0472">Membrane</keyword>
<evidence type="ECO:0000313" key="3">
    <source>
        <dbReference type="Proteomes" id="UP000199215"/>
    </source>
</evidence>
<accession>A0A1H6ID86</accession>
<gene>
    <name evidence="2" type="ORF">SAMN05192561_102199</name>
</gene>
<keyword evidence="3" id="KW-1185">Reference proteome</keyword>
<keyword evidence="1" id="KW-0812">Transmembrane</keyword>
<dbReference type="STRING" id="1267564.SAMN05192561_102199"/>
<dbReference type="Proteomes" id="UP000199215">
    <property type="component" value="Unassembled WGS sequence"/>
</dbReference>
<reference evidence="2 3" key="1">
    <citation type="submission" date="2016-10" db="EMBL/GenBank/DDBJ databases">
        <authorList>
            <person name="de Groot N.N."/>
        </authorList>
    </citation>
    <scope>NUCLEOTIDE SEQUENCE [LARGE SCALE GENOMIC DNA]</scope>
    <source>
        <strain evidence="2 3">IBRC-M10418</strain>
    </source>
</reference>
<dbReference type="EMBL" id="FNWU01000002">
    <property type="protein sequence ID" value="SEH46777.1"/>
    <property type="molecule type" value="Genomic_DNA"/>
</dbReference>
<name>A0A1H6ID86_9EURY</name>
<dbReference type="AlphaFoldDB" id="A0A1H6ID86"/>
<keyword evidence="1" id="KW-1133">Transmembrane helix</keyword>
<protein>
    <submittedName>
        <fullName evidence="2">Uncharacterized protein</fullName>
    </submittedName>
</protein>
<evidence type="ECO:0000256" key="1">
    <source>
        <dbReference type="SAM" id="Phobius"/>
    </source>
</evidence>
<sequence length="85" mass="8488">MKRPDAPAHRIAIGVALVSAAVVAILLFVPITAGSDPASRLAAARAAVALTEQLPLLVGVGAGFGLAAGSVIGALRAYDQEVTDR</sequence>
<feature type="transmembrane region" description="Helical" evidence="1">
    <location>
        <begin position="12"/>
        <end position="33"/>
    </location>
</feature>
<feature type="transmembrane region" description="Helical" evidence="1">
    <location>
        <begin position="53"/>
        <end position="75"/>
    </location>
</feature>
<evidence type="ECO:0000313" key="2">
    <source>
        <dbReference type="EMBL" id="SEH46777.1"/>
    </source>
</evidence>
<proteinExistence type="predicted"/>